<comment type="subcellular location">
    <subcellularLocation>
        <location evidence="1">Cytoplasm</location>
    </subcellularLocation>
</comment>
<evidence type="ECO:0000256" key="11">
    <source>
        <dbReference type="ARBA" id="ARBA00049339"/>
    </source>
</evidence>
<keyword evidence="5" id="KW-0963">Cytoplasm</keyword>
<keyword evidence="8" id="KW-0067">ATP-binding</keyword>
<dbReference type="FunFam" id="3.40.50.620:FF:000062">
    <property type="entry name" value="Arginine--tRNA ligase"/>
    <property type="match status" value="1"/>
</dbReference>
<evidence type="ECO:0000256" key="7">
    <source>
        <dbReference type="ARBA" id="ARBA00022741"/>
    </source>
</evidence>
<comment type="similarity">
    <text evidence="2">Belongs to the class-I aminoacyl-tRNA synthetase family.</text>
</comment>
<dbReference type="Gene3D" id="1.10.730.10">
    <property type="entry name" value="Isoleucyl-tRNA Synthetase, Domain 1"/>
    <property type="match status" value="1"/>
</dbReference>
<accession>A0A6J6CEM0</accession>
<dbReference type="SMART" id="SM01016">
    <property type="entry name" value="Arg_tRNA_synt_N"/>
    <property type="match status" value="1"/>
</dbReference>
<dbReference type="InterPro" id="IPR008909">
    <property type="entry name" value="DALR_anticod-bd"/>
</dbReference>
<dbReference type="GO" id="GO:0006420">
    <property type="term" value="P:arginyl-tRNA aminoacylation"/>
    <property type="evidence" value="ECO:0007669"/>
    <property type="project" value="InterPro"/>
</dbReference>
<evidence type="ECO:0000256" key="9">
    <source>
        <dbReference type="ARBA" id="ARBA00022917"/>
    </source>
</evidence>
<evidence type="ECO:0000313" key="14">
    <source>
        <dbReference type="EMBL" id="CAB4548749.1"/>
    </source>
</evidence>
<evidence type="ECO:0000256" key="10">
    <source>
        <dbReference type="ARBA" id="ARBA00023146"/>
    </source>
</evidence>
<dbReference type="InterPro" id="IPR001278">
    <property type="entry name" value="Arg-tRNA-ligase"/>
</dbReference>
<dbReference type="InterPro" id="IPR036695">
    <property type="entry name" value="Arg-tRNA-synth_N_sf"/>
</dbReference>
<dbReference type="InterPro" id="IPR014729">
    <property type="entry name" value="Rossmann-like_a/b/a_fold"/>
</dbReference>
<dbReference type="HAMAP" id="MF_00123">
    <property type="entry name" value="Arg_tRNA_synth"/>
    <property type="match status" value="1"/>
</dbReference>
<dbReference type="EC" id="6.1.1.19" evidence="4"/>
<dbReference type="AlphaFoldDB" id="A0A6J6CEM0"/>
<dbReference type="InterPro" id="IPR009080">
    <property type="entry name" value="tRNAsynth_Ia_anticodon-bd"/>
</dbReference>
<sequence length="556" mass="61428">MQSEVAAAIHKALEIAKKSNLLQCQIPAQIILERPKNRDHGDYATSIALTLAKQANLQPRVIAQVIIDSMNSNNLLTPAGISKTEIAGPGFINITLATASQAAIIPKIISAGKEYGSSNLLVGKKINLEFVSANPTGPLHLGHTRWAAVGDSLGRVLSAAGAEVTREFYVNDRGNQMDLFGASIRAAALNQPRPEAGYHGEYIEDLANQIQKSNPDLVSLPESESIAAFRDAGYKLQLAQQNKVLDNFGTHFDVWFSEKALYENNFFDHSLNKLKAQGHVYELEGAIWLRTTDFGDDKDRVMIKSDGSFAYFASDSAYYVSKRERGFNLCIYMLGADHHGYVGRIKAIAACAGDDKDKDVEILIGQMVKIIEGGEEIKLSKRAGTIITLEELVEKVGKDAARYTLIRFPTDTPMVMDVDLLRKNTNENPVYYVQYAHARICAVLRNAKDYGINYEIKSFNPELLVHERERELIGLLAEFPRVVSAAAQAREPHRVARYIEDLASQYHRFYNDCRVLPLGDEKPTELNSARATLCLATAQVISNGLDLLGVSAPEKM</sequence>
<dbReference type="GO" id="GO:0005737">
    <property type="term" value="C:cytoplasm"/>
    <property type="evidence" value="ECO:0007669"/>
    <property type="project" value="UniProtKB-SubCell"/>
</dbReference>
<dbReference type="Gene3D" id="3.30.1360.70">
    <property type="entry name" value="Arginyl tRNA synthetase N-terminal domain"/>
    <property type="match status" value="1"/>
</dbReference>
<evidence type="ECO:0000256" key="2">
    <source>
        <dbReference type="ARBA" id="ARBA00005594"/>
    </source>
</evidence>
<dbReference type="CDD" id="cd00671">
    <property type="entry name" value="ArgRS_core"/>
    <property type="match status" value="1"/>
</dbReference>
<dbReference type="SUPFAM" id="SSF55190">
    <property type="entry name" value="Arginyl-tRNA synthetase (ArgRS), N-terminal 'additional' domain"/>
    <property type="match status" value="1"/>
</dbReference>
<keyword evidence="10" id="KW-0030">Aminoacyl-tRNA synthetase</keyword>
<evidence type="ECO:0000256" key="5">
    <source>
        <dbReference type="ARBA" id="ARBA00022490"/>
    </source>
</evidence>
<dbReference type="PANTHER" id="PTHR11956">
    <property type="entry name" value="ARGINYL-TRNA SYNTHETASE"/>
    <property type="match status" value="1"/>
</dbReference>
<dbReference type="EMBL" id="CAEZSW010000014">
    <property type="protein sequence ID" value="CAB4548749.1"/>
    <property type="molecule type" value="Genomic_DNA"/>
</dbReference>
<dbReference type="InterPro" id="IPR005148">
    <property type="entry name" value="Arg-tRNA-synth_N"/>
</dbReference>
<evidence type="ECO:0000259" key="13">
    <source>
        <dbReference type="SMART" id="SM01016"/>
    </source>
</evidence>
<dbReference type="SUPFAM" id="SSF52374">
    <property type="entry name" value="Nucleotidylyl transferase"/>
    <property type="match status" value="1"/>
</dbReference>
<dbReference type="NCBIfam" id="TIGR00456">
    <property type="entry name" value="argS"/>
    <property type="match status" value="1"/>
</dbReference>
<organism evidence="14">
    <name type="scientific">freshwater metagenome</name>
    <dbReference type="NCBI Taxonomy" id="449393"/>
    <lineage>
        <taxon>unclassified sequences</taxon>
        <taxon>metagenomes</taxon>
        <taxon>ecological metagenomes</taxon>
    </lineage>
</organism>
<reference evidence="14" key="1">
    <citation type="submission" date="2020-05" db="EMBL/GenBank/DDBJ databases">
        <authorList>
            <person name="Chiriac C."/>
            <person name="Salcher M."/>
            <person name="Ghai R."/>
            <person name="Kavagutti S V."/>
        </authorList>
    </citation>
    <scope>NUCLEOTIDE SEQUENCE</scope>
</reference>
<evidence type="ECO:0000256" key="8">
    <source>
        <dbReference type="ARBA" id="ARBA00022840"/>
    </source>
</evidence>
<evidence type="ECO:0000256" key="4">
    <source>
        <dbReference type="ARBA" id="ARBA00012837"/>
    </source>
</evidence>
<feature type="domain" description="DALR anticodon binding" evidence="12">
    <location>
        <begin position="433"/>
        <end position="556"/>
    </location>
</feature>
<dbReference type="Pfam" id="PF00750">
    <property type="entry name" value="tRNA-synt_1d"/>
    <property type="match status" value="1"/>
</dbReference>
<evidence type="ECO:0000256" key="6">
    <source>
        <dbReference type="ARBA" id="ARBA00022598"/>
    </source>
</evidence>
<evidence type="ECO:0000256" key="3">
    <source>
        <dbReference type="ARBA" id="ARBA00011245"/>
    </source>
</evidence>
<dbReference type="Gene3D" id="3.40.50.620">
    <property type="entry name" value="HUPs"/>
    <property type="match status" value="1"/>
</dbReference>
<dbReference type="GO" id="GO:0005524">
    <property type="term" value="F:ATP binding"/>
    <property type="evidence" value="ECO:0007669"/>
    <property type="project" value="UniProtKB-KW"/>
</dbReference>
<dbReference type="FunFam" id="1.10.730.10:FF:000008">
    <property type="entry name" value="Arginine--tRNA ligase"/>
    <property type="match status" value="1"/>
</dbReference>
<keyword evidence="6" id="KW-0436">Ligase</keyword>
<dbReference type="Pfam" id="PF05746">
    <property type="entry name" value="DALR_1"/>
    <property type="match status" value="1"/>
</dbReference>
<gene>
    <name evidence="14" type="ORF">UFOPK1508_00247</name>
</gene>
<dbReference type="Pfam" id="PF03485">
    <property type="entry name" value="Arg_tRNA_synt_N"/>
    <property type="match status" value="1"/>
</dbReference>
<dbReference type="PRINTS" id="PR01038">
    <property type="entry name" value="TRNASYNTHARG"/>
</dbReference>
<comment type="catalytic activity">
    <reaction evidence="11">
        <text>tRNA(Arg) + L-arginine + ATP = L-arginyl-tRNA(Arg) + AMP + diphosphate</text>
        <dbReference type="Rhea" id="RHEA:20301"/>
        <dbReference type="Rhea" id="RHEA-COMP:9658"/>
        <dbReference type="Rhea" id="RHEA-COMP:9673"/>
        <dbReference type="ChEBI" id="CHEBI:30616"/>
        <dbReference type="ChEBI" id="CHEBI:32682"/>
        <dbReference type="ChEBI" id="CHEBI:33019"/>
        <dbReference type="ChEBI" id="CHEBI:78442"/>
        <dbReference type="ChEBI" id="CHEBI:78513"/>
        <dbReference type="ChEBI" id="CHEBI:456215"/>
        <dbReference type="EC" id="6.1.1.19"/>
    </reaction>
</comment>
<protein>
    <recommendedName>
        <fullName evidence="4">arginine--tRNA ligase</fullName>
        <ecNumber evidence="4">6.1.1.19</ecNumber>
    </recommendedName>
</protein>
<dbReference type="PROSITE" id="PS00178">
    <property type="entry name" value="AA_TRNA_LIGASE_I"/>
    <property type="match status" value="1"/>
</dbReference>
<dbReference type="InterPro" id="IPR001412">
    <property type="entry name" value="aa-tRNA-synth_I_CS"/>
</dbReference>
<dbReference type="InterPro" id="IPR035684">
    <property type="entry name" value="ArgRS_core"/>
</dbReference>
<evidence type="ECO:0000256" key="1">
    <source>
        <dbReference type="ARBA" id="ARBA00004496"/>
    </source>
</evidence>
<dbReference type="GO" id="GO:0004814">
    <property type="term" value="F:arginine-tRNA ligase activity"/>
    <property type="evidence" value="ECO:0007669"/>
    <property type="project" value="UniProtKB-EC"/>
</dbReference>
<comment type="subunit">
    <text evidence="3">Monomer.</text>
</comment>
<name>A0A6J6CEM0_9ZZZZ</name>
<evidence type="ECO:0000259" key="12">
    <source>
        <dbReference type="SMART" id="SM00836"/>
    </source>
</evidence>
<keyword evidence="7" id="KW-0547">Nucleotide-binding</keyword>
<dbReference type="SMART" id="SM00836">
    <property type="entry name" value="DALR_1"/>
    <property type="match status" value="1"/>
</dbReference>
<proteinExistence type="inferred from homology"/>
<keyword evidence="9" id="KW-0648">Protein biosynthesis</keyword>
<dbReference type="PANTHER" id="PTHR11956:SF5">
    <property type="entry name" value="ARGININE--TRNA LIGASE, CYTOPLASMIC"/>
    <property type="match status" value="1"/>
</dbReference>
<dbReference type="SUPFAM" id="SSF47323">
    <property type="entry name" value="Anticodon-binding domain of a subclass of class I aminoacyl-tRNA synthetases"/>
    <property type="match status" value="1"/>
</dbReference>
<feature type="domain" description="Arginyl tRNA synthetase N-terminal" evidence="13">
    <location>
        <begin position="3"/>
        <end position="96"/>
    </location>
</feature>